<evidence type="ECO:0000313" key="1">
    <source>
        <dbReference type="EMBL" id="MBM3282253.1"/>
    </source>
</evidence>
<accession>A0A8T4C6Z0</accession>
<reference evidence="1" key="1">
    <citation type="submission" date="2019-03" db="EMBL/GenBank/DDBJ databases">
        <title>Lake Tanganyika Metagenome-Assembled Genomes (MAGs).</title>
        <authorList>
            <person name="Tran P."/>
        </authorList>
    </citation>
    <scope>NUCLEOTIDE SEQUENCE</scope>
    <source>
        <strain evidence="1">M_DeepCast_50m_m2_156</strain>
    </source>
</reference>
<sequence length="69" mass="7876">MSEENNAESPKKKTVTIEVLMEGPNGELYFQAVEADPEHLEELIAATKNTMIKRNLEKQLEKMKKETQA</sequence>
<protein>
    <submittedName>
        <fullName evidence="1">Uncharacterized protein</fullName>
    </submittedName>
</protein>
<organism evidence="1 2">
    <name type="scientific">Candidatus Iainarchaeum sp</name>
    <dbReference type="NCBI Taxonomy" id="3101447"/>
    <lineage>
        <taxon>Archaea</taxon>
        <taxon>Candidatus Iainarchaeota</taxon>
        <taxon>Candidatus Iainarchaeia</taxon>
        <taxon>Candidatus Iainarchaeales</taxon>
        <taxon>Candidatus Iainarchaeaceae</taxon>
        <taxon>Candidatus Iainarchaeum</taxon>
    </lineage>
</organism>
<proteinExistence type="predicted"/>
<evidence type="ECO:0000313" key="2">
    <source>
        <dbReference type="Proteomes" id="UP000774699"/>
    </source>
</evidence>
<gene>
    <name evidence="1" type="ORF">FJY86_02855</name>
</gene>
<dbReference type="Proteomes" id="UP000774699">
    <property type="component" value="Unassembled WGS sequence"/>
</dbReference>
<name>A0A8T4C6Z0_9ARCH</name>
<dbReference type="AlphaFoldDB" id="A0A8T4C6Z0"/>
<dbReference type="EMBL" id="VGJJ01000019">
    <property type="protein sequence ID" value="MBM3282253.1"/>
    <property type="molecule type" value="Genomic_DNA"/>
</dbReference>
<comment type="caution">
    <text evidence="1">The sequence shown here is derived from an EMBL/GenBank/DDBJ whole genome shotgun (WGS) entry which is preliminary data.</text>
</comment>